<dbReference type="RefSeq" id="WP_344239906.1">
    <property type="nucleotide sequence ID" value="NZ_BAAAHH010000007.1"/>
</dbReference>
<evidence type="ECO:0000313" key="1">
    <source>
        <dbReference type="EMBL" id="GAA0948093.1"/>
    </source>
</evidence>
<gene>
    <name evidence="1" type="ORF">GCM10009550_24160</name>
</gene>
<dbReference type="PANTHER" id="PTHR21174:SF0">
    <property type="entry name" value="HD PHOSPHOHYDROLASE FAMILY PROTEIN-RELATED"/>
    <property type="match status" value="1"/>
</dbReference>
<reference evidence="2" key="1">
    <citation type="journal article" date="2019" name="Int. J. Syst. Evol. Microbiol.">
        <title>The Global Catalogue of Microorganisms (GCM) 10K type strain sequencing project: providing services to taxonomists for standard genome sequencing and annotation.</title>
        <authorList>
            <consortium name="The Broad Institute Genomics Platform"/>
            <consortium name="The Broad Institute Genome Sequencing Center for Infectious Disease"/>
            <person name="Wu L."/>
            <person name="Ma J."/>
        </authorList>
    </citation>
    <scope>NUCLEOTIDE SEQUENCE [LARGE SCALE GENOMIC DNA]</scope>
    <source>
        <strain evidence="2">JCM 10696</strain>
    </source>
</reference>
<dbReference type="Proteomes" id="UP001500665">
    <property type="component" value="Unassembled WGS sequence"/>
</dbReference>
<dbReference type="Gene3D" id="1.10.3210.10">
    <property type="entry name" value="Hypothetical protein af1432"/>
    <property type="match status" value="1"/>
</dbReference>
<evidence type="ECO:0000313" key="2">
    <source>
        <dbReference type="Proteomes" id="UP001500665"/>
    </source>
</evidence>
<dbReference type="SUPFAM" id="SSF109604">
    <property type="entry name" value="HD-domain/PDEase-like"/>
    <property type="match status" value="1"/>
</dbReference>
<dbReference type="PIRSF" id="PIRSF035170">
    <property type="entry name" value="HD_phosphohydro"/>
    <property type="match status" value="1"/>
</dbReference>
<name>A0ABP4B9U4_9ACTN</name>
<protein>
    <recommendedName>
        <fullName evidence="3">Metal-dependent HD superfamily phosphohydrolase</fullName>
    </recommendedName>
</protein>
<dbReference type="InterPro" id="IPR009218">
    <property type="entry name" value="HD_phosphohydro"/>
</dbReference>
<proteinExistence type="predicted"/>
<comment type="caution">
    <text evidence="1">The sequence shown here is derived from an EMBL/GenBank/DDBJ whole genome shotgun (WGS) entry which is preliminary data.</text>
</comment>
<evidence type="ECO:0008006" key="3">
    <source>
        <dbReference type="Google" id="ProtNLM"/>
    </source>
</evidence>
<keyword evidence="2" id="KW-1185">Reference proteome</keyword>
<accession>A0ABP4B9U4</accession>
<dbReference type="PANTHER" id="PTHR21174">
    <property type="match status" value="1"/>
</dbReference>
<dbReference type="EMBL" id="BAAAHH010000007">
    <property type="protein sequence ID" value="GAA0948093.1"/>
    <property type="molecule type" value="Genomic_DNA"/>
</dbReference>
<organism evidence="1 2">
    <name type="scientific">Actinocorallia libanotica</name>
    <dbReference type="NCBI Taxonomy" id="46162"/>
    <lineage>
        <taxon>Bacteria</taxon>
        <taxon>Bacillati</taxon>
        <taxon>Actinomycetota</taxon>
        <taxon>Actinomycetes</taxon>
        <taxon>Streptosporangiales</taxon>
        <taxon>Thermomonosporaceae</taxon>
        <taxon>Actinocorallia</taxon>
    </lineage>
</organism>
<sequence length="203" mass="22715">MDLVARWTALAGADTRRLGEELLARYAEPHRRYHTLRHLESVLDLVDEFEAEADDPDVVRLAAWFHDAVYDPQRDDNEERSAVLAERMLTDTSLEAGRAAKAAALVRMTKTHEPHDRDGRVLCDADLAVLGADADAYDAYVQAVREEYAFVPEEYFAAGRAAVLEQLLALPSLFHTPAGKARFEEKARANLRAELKARKSRAG</sequence>